<organism evidence="10 11">
    <name type="scientific">Fibrella rubiginis</name>
    <dbReference type="NCBI Taxonomy" id="2817060"/>
    <lineage>
        <taxon>Bacteria</taxon>
        <taxon>Pseudomonadati</taxon>
        <taxon>Bacteroidota</taxon>
        <taxon>Cytophagia</taxon>
        <taxon>Cytophagales</taxon>
        <taxon>Spirosomataceae</taxon>
        <taxon>Fibrella</taxon>
    </lineage>
</organism>
<feature type="transmembrane region" description="Helical" evidence="8">
    <location>
        <begin position="82"/>
        <end position="100"/>
    </location>
</feature>
<dbReference type="GO" id="GO:0005886">
    <property type="term" value="C:plasma membrane"/>
    <property type="evidence" value="ECO:0007669"/>
    <property type="project" value="UniProtKB-SubCell"/>
</dbReference>
<dbReference type="EMBL" id="JAFMYV010000021">
    <property type="protein sequence ID" value="MBO0940020.1"/>
    <property type="molecule type" value="Genomic_DNA"/>
</dbReference>
<dbReference type="PROSITE" id="PS50253">
    <property type="entry name" value="COX3"/>
    <property type="match status" value="1"/>
</dbReference>
<gene>
    <name evidence="10" type="ORF">J2I47_25975</name>
</gene>
<dbReference type="Proteomes" id="UP000664034">
    <property type="component" value="Unassembled WGS sequence"/>
</dbReference>
<evidence type="ECO:0000256" key="7">
    <source>
        <dbReference type="RuleBase" id="RU003376"/>
    </source>
</evidence>
<dbReference type="InterPro" id="IPR024791">
    <property type="entry name" value="Cyt_c/ubiquinol_Oxase_su3"/>
</dbReference>
<feature type="transmembrane region" description="Helical" evidence="8">
    <location>
        <begin position="41"/>
        <end position="61"/>
    </location>
</feature>
<dbReference type="PANTHER" id="PTHR11403:SF2">
    <property type="entry name" value="CYTOCHROME BO(3) UBIQUINOL OXIDASE SUBUNIT 3"/>
    <property type="match status" value="1"/>
</dbReference>
<dbReference type="InterPro" id="IPR035973">
    <property type="entry name" value="Cyt_c_oxidase_su3-like_sf"/>
</dbReference>
<evidence type="ECO:0000256" key="6">
    <source>
        <dbReference type="ARBA" id="ARBA00023136"/>
    </source>
</evidence>
<dbReference type="RefSeq" id="WP_207367551.1">
    <property type="nucleotide sequence ID" value="NZ_JAFMYV010000021.1"/>
</dbReference>
<sequence length="200" mass="22842">MSRFTRRREPFRFMVWLGIGGSVLLFTVLLGIYIVRQTGPGWATVALPNVFVLSTVVILLSSLTLHNANRAFQHEQFSGYRINMATTLVLGTLFILLQAWGWRQMVRAGVGLEGNPAGGFVYLISGLHLLHILAGLVFMTIALVEAIRRRAYVESFVYSVNPPNQLKIKLITLYWHFVDVLWVVLFIFLLFHHRIAWATW</sequence>
<comment type="similarity">
    <text evidence="2 7">Belongs to the cytochrome c oxidase subunit 3 family.</text>
</comment>
<dbReference type="Pfam" id="PF00510">
    <property type="entry name" value="COX3"/>
    <property type="match status" value="1"/>
</dbReference>
<dbReference type="Gene3D" id="1.20.120.80">
    <property type="entry name" value="Cytochrome c oxidase, subunit III, four-helix bundle"/>
    <property type="match status" value="1"/>
</dbReference>
<evidence type="ECO:0000256" key="2">
    <source>
        <dbReference type="ARBA" id="ARBA00010581"/>
    </source>
</evidence>
<dbReference type="SUPFAM" id="SSF81452">
    <property type="entry name" value="Cytochrome c oxidase subunit III-like"/>
    <property type="match status" value="1"/>
</dbReference>
<dbReference type="InterPro" id="IPR000298">
    <property type="entry name" value="Cyt_c_oxidase-like_su3"/>
</dbReference>
<dbReference type="AlphaFoldDB" id="A0A939GNE7"/>
<keyword evidence="6 8" id="KW-0472">Membrane</keyword>
<dbReference type="GO" id="GO:0004129">
    <property type="term" value="F:cytochrome-c oxidase activity"/>
    <property type="evidence" value="ECO:0007669"/>
    <property type="project" value="InterPro"/>
</dbReference>
<evidence type="ECO:0000256" key="1">
    <source>
        <dbReference type="ARBA" id="ARBA00004651"/>
    </source>
</evidence>
<keyword evidence="11" id="KW-1185">Reference proteome</keyword>
<keyword evidence="4 7" id="KW-0812">Transmembrane</keyword>
<dbReference type="GO" id="GO:0019646">
    <property type="term" value="P:aerobic electron transport chain"/>
    <property type="evidence" value="ECO:0007669"/>
    <property type="project" value="InterPro"/>
</dbReference>
<evidence type="ECO:0000313" key="10">
    <source>
        <dbReference type="EMBL" id="MBO0940020.1"/>
    </source>
</evidence>
<reference evidence="10" key="1">
    <citation type="submission" date="2021-03" db="EMBL/GenBank/DDBJ databases">
        <title>Fibrella sp. HMF5335 genome sequencing and assembly.</title>
        <authorList>
            <person name="Kang H."/>
            <person name="Kim H."/>
            <person name="Bae S."/>
            <person name="Joh K."/>
        </authorList>
    </citation>
    <scope>NUCLEOTIDE SEQUENCE</scope>
    <source>
        <strain evidence="10">HMF5335</strain>
    </source>
</reference>
<dbReference type="InterPro" id="IPR013833">
    <property type="entry name" value="Cyt_c_oxidase_su3_a-hlx"/>
</dbReference>
<evidence type="ECO:0000256" key="8">
    <source>
        <dbReference type="SAM" id="Phobius"/>
    </source>
</evidence>
<evidence type="ECO:0000256" key="5">
    <source>
        <dbReference type="ARBA" id="ARBA00022989"/>
    </source>
</evidence>
<feature type="domain" description="Heme-copper oxidase subunit III family profile" evidence="9">
    <location>
        <begin position="1"/>
        <end position="194"/>
    </location>
</feature>
<comment type="caution">
    <text evidence="10">The sequence shown here is derived from an EMBL/GenBank/DDBJ whole genome shotgun (WGS) entry which is preliminary data.</text>
</comment>
<keyword evidence="5 8" id="KW-1133">Transmembrane helix</keyword>
<keyword evidence="3" id="KW-1003">Cell membrane</keyword>
<feature type="transmembrane region" description="Helical" evidence="8">
    <location>
        <begin position="173"/>
        <end position="191"/>
    </location>
</feature>
<feature type="transmembrane region" description="Helical" evidence="8">
    <location>
        <begin position="120"/>
        <end position="144"/>
    </location>
</feature>
<evidence type="ECO:0000256" key="3">
    <source>
        <dbReference type="ARBA" id="ARBA00022475"/>
    </source>
</evidence>
<accession>A0A939GNE7</accession>
<evidence type="ECO:0000256" key="4">
    <source>
        <dbReference type="ARBA" id="ARBA00022692"/>
    </source>
</evidence>
<dbReference type="PANTHER" id="PTHR11403">
    <property type="entry name" value="CYTOCHROME C OXIDASE SUBUNIT III"/>
    <property type="match status" value="1"/>
</dbReference>
<comment type="subcellular location">
    <subcellularLocation>
        <location evidence="1 7">Cell membrane</location>
        <topology evidence="1 7">Multi-pass membrane protein</topology>
    </subcellularLocation>
</comment>
<proteinExistence type="inferred from homology"/>
<evidence type="ECO:0000259" key="9">
    <source>
        <dbReference type="PROSITE" id="PS50253"/>
    </source>
</evidence>
<evidence type="ECO:0000313" key="11">
    <source>
        <dbReference type="Proteomes" id="UP000664034"/>
    </source>
</evidence>
<feature type="transmembrane region" description="Helical" evidence="8">
    <location>
        <begin position="12"/>
        <end position="35"/>
    </location>
</feature>
<name>A0A939GNE7_9BACT</name>
<protein>
    <submittedName>
        <fullName evidence="10">Cytochrome c oxidase subunit 3</fullName>
    </submittedName>
</protein>